<name>A0A7I7QMK5_9MYCO</name>
<evidence type="ECO:0000313" key="3">
    <source>
        <dbReference type="EMBL" id="BBY27270.1"/>
    </source>
</evidence>
<evidence type="ECO:0000313" key="4">
    <source>
        <dbReference type="Proteomes" id="UP000467193"/>
    </source>
</evidence>
<dbReference type="AlphaFoldDB" id="A0A7I7QMK5"/>
<dbReference type="Proteomes" id="UP000467193">
    <property type="component" value="Chromosome"/>
</dbReference>
<protein>
    <recommendedName>
        <fullName evidence="1">ESAT-6-like protein</fullName>
    </recommendedName>
</protein>
<gene>
    <name evidence="3" type="primary">esxB</name>
    <name evidence="3" type="ORF">MSEDJ_13660</name>
</gene>
<reference evidence="3 4" key="1">
    <citation type="journal article" date="2019" name="Emerg. Microbes Infect.">
        <title>Comprehensive subspecies identification of 175 nontuberculous mycobacteria species based on 7547 genomic profiles.</title>
        <authorList>
            <person name="Matsumoto Y."/>
            <person name="Kinjo T."/>
            <person name="Motooka D."/>
            <person name="Nabeya D."/>
            <person name="Jung N."/>
            <person name="Uechi K."/>
            <person name="Horii T."/>
            <person name="Iida T."/>
            <person name="Fujita J."/>
            <person name="Nakamura S."/>
        </authorList>
    </citation>
    <scope>NUCLEOTIDE SEQUENCE [LARGE SCALE GENOMIC DNA]</scope>
    <source>
        <strain evidence="3 4">JCM 17899</strain>
    </source>
</reference>
<evidence type="ECO:0000256" key="2">
    <source>
        <dbReference type="SAM" id="MobiDB-lite"/>
    </source>
</evidence>
<evidence type="ECO:0000256" key="1">
    <source>
        <dbReference type="RuleBase" id="RU362001"/>
    </source>
</evidence>
<dbReference type="Pfam" id="PF06013">
    <property type="entry name" value="WXG100"/>
    <property type="match status" value="1"/>
</dbReference>
<sequence>MAQMNTDAAVLAKEAANFERISGELKGVIAQVESTAGSLAGQWHGQAGTAAQAALVRFHEAAQQQITQLNDISSNIHQSGTQYTSTDEDQTSTLSSAMNI</sequence>
<keyword evidence="4" id="KW-1185">Reference proteome</keyword>
<dbReference type="InterPro" id="IPR010310">
    <property type="entry name" value="T7SS_ESAT-6-like"/>
</dbReference>
<feature type="region of interest" description="Disordered" evidence="2">
    <location>
        <begin position="78"/>
        <end position="100"/>
    </location>
</feature>
<dbReference type="KEGG" id="msei:MSEDJ_13660"/>
<dbReference type="RefSeq" id="WP_163796173.1">
    <property type="nucleotide sequence ID" value="NZ_AP022588.1"/>
</dbReference>
<dbReference type="InterPro" id="IPR036689">
    <property type="entry name" value="ESAT-6-like_sf"/>
</dbReference>
<dbReference type="NCBIfam" id="TIGR03930">
    <property type="entry name" value="WXG100_ESAT6"/>
    <property type="match status" value="1"/>
</dbReference>
<dbReference type="EMBL" id="AP022588">
    <property type="protein sequence ID" value="BBY27270.1"/>
    <property type="molecule type" value="Genomic_DNA"/>
</dbReference>
<comment type="similarity">
    <text evidence="1">Belongs to the WXG100 family.</text>
</comment>
<organism evidence="3 4">
    <name type="scientific">Mycolicibacterium sediminis</name>
    <dbReference type="NCBI Taxonomy" id="1286180"/>
    <lineage>
        <taxon>Bacteria</taxon>
        <taxon>Bacillati</taxon>
        <taxon>Actinomycetota</taxon>
        <taxon>Actinomycetes</taxon>
        <taxon>Mycobacteriales</taxon>
        <taxon>Mycobacteriaceae</taxon>
        <taxon>Mycolicibacterium</taxon>
    </lineage>
</organism>
<proteinExistence type="inferred from homology"/>
<dbReference type="SUPFAM" id="SSF140453">
    <property type="entry name" value="EsxAB dimer-like"/>
    <property type="match status" value="1"/>
</dbReference>
<accession>A0A7I7QMK5</accession>
<dbReference type="Gene3D" id="1.10.287.1060">
    <property type="entry name" value="ESAT-6-like"/>
    <property type="match status" value="1"/>
</dbReference>